<evidence type="ECO:0000313" key="1">
    <source>
        <dbReference type="EMBL" id="RFA96256.1"/>
    </source>
</evidence>
<evidence type="ECO:0000313" key="3">
    <source>
        <dbReference type="Proteomes" id="UP000256877"/>
    </source>
</evidence>
<dbReference type="RefSeq" id="WP_116420985.1">
    <property type="nucleotide sequence ID" value="NZ_NMUE01000013.1"/>
</dbReference>
<dbReference type="AlphaFoldDB" id="A0A371QZR4"/>
<comment type="caution">
    <text evidence="1">The sequence shown here is derived from an EMBL/GenBank/DDBJ whole genome shotgun (WGS) entry which is preliminary data.</text>
</comment>
<protein>
    <submittedName>
        <fullName evidence="1">Uncharacterized protein</fullName>
    </submittedName>
</protein>
<gene>
    <name evidence="1" type="ORF">CGL51_05485</name>
    <name evidence="2" type="ORF">CGL52_00445</name>
</gene>
<reference evidence="3 4" key="1">
    <citation type="submission" date="2017-07" db="EMBL/GenBank/DDBJ databases">
        <title>Draft genome sequence of aerobic hyperthermophilic archaea, Pyrobaculum aerophilum YKB31 and YKB32.</title>
        <authorList>
            <person name="Mochizuki T."/>
            <person name="Berliner A.J."/>
            <person name="Yoshida-Takashima Y."/>
            <person name="Takaki Y."/>
            <person name="Nunoura T."/>
            <person name="Takai K."/>
        </authorList>
    </citation>
    <scope>NUCLEOTIDE SEQUENCE [LARGE SCALE GENOMIC DNA]</scope>
    <source>
        <strain evidence="1 4">YKB31</strain>
        <strain evidence="2 3">YKB32</strain>
    </source>
</reference>
<evidence type="ECO:0000313" key="4">
    <source>
        <dbReference type="Proteomes" id="UP000257123"/>
    </source>
</evidence>
<dbReference type="Proteomes" id="UP000256877">
    <property type="component" value="Unassembled WGS sequence"/>
</dbReference>
<organism evidence="1 4">
    <name type="scientific">Pyrobaculum aerophilum</name>
    <dbReference type="NCBI Taxonomy" id="13773"/>
    <lineage>
        <taxon>Archaea</taxon>
        <taxon>Thermoproteota</taxon>
        <taxon>Thermoprotei</taxon>
        <taxon>Thermoproteales</taxon>
        <taxon>Thermoproteaceae</taxon>
        <taxon>Pyrobaculum</taxon>
    </lineage>
</organism>
<accession>A0A371QZR4</accession>
<proteinExistence type="predicted"/>
<name>A0A371QZR4_9CREN</name>
<dbReference type="Proteomes" id="UP000257123">
    <property type="component" value="Unassembled WGS sequence"/>
</dbReference>
<dbReference type="EMBL" id="NMUF01000001">
    <property type="protein sequence ID" value="RFB00365.1"/>
    <property type="molecule type" value="Genomic_DNA"/>
</dbReference>
<sequence>MEGLEVAVELKRGRAPAEVTLVEKEPSKDLGVSSIPLATSVLFKRINIEKRQLDSAVVISHISPPLVEVKLRSSPRLLKSGINIEVAISAPLVVLPRVSFNNLNIKLKSLETNIDIKEKEIPRVHIKFIEMKINKVRADSEIPPSGGGDQPVYLESLFEEVFGEGFAVANMSIPVLILYDDDDELAYSLATIASEVLLVEYGIAVEAQTTPTAYPYGSGIYIIRKDRPDKDDVGTMIGYVPKVVIARRSDEIKNSVRGRARVIEIKERVNRCKLACLAYAACGFCSEEILQQTSPSVLSSYKWGEDALLRKALDSVPTLKNRPSIGEVESHYHRYLKLFAVYHFMYNEGIRPEDIYVEDEAEGLCKYVPDVYVRRLPPIIVDAKTCVKELPTDAILKAVEKYRSCVSDGEIWIVLRPIVVLLYTKGIKKILKELNKSIRVKVVVPIKDGEKLSLVSFNEFVKRVRECIKKCN</sequence>
<dbReference type="EMBL" id="NMUE01000013">
    <property type="protein sequence ID" value="RFA96256.1"/>
    <property type="molecule type" value="Genomic_DNA"/>
</dbReference>
<evidence type="ECO:0000313" key="2">
    <source>
        <dbReference type="EMBL" id="RFB00365.1"/>
    </source>
</evidence>